<organism evidence="1 2">
    <name type="scientific">Hypoxylon rubiginosum</name>
    <dbReference type="NCBI Taxonomy" id="110542"/>
    <lineage>
        <taxon>Eukaryota</taxon>
        <taxon>Fungi</taxon>
        <taxon>Dikarya</taxon>
        <taxon>Ascomycota</taxon>
        <taxon>Pezizomycotina</taxon>
        <taxon>Sordariomycetes</taxon>
        <taxon>Xylariomycetidae</taxon>
        <taxon>Xylariales</taxon>
        <taxon>Hypoxylaceae</taxon>
        <taxon>Hypoxylon</taxon>
    </lineage>
</organism>
<comment type="caution">
    <text evidence="1">The sequence shown here is derived from an EMBL/GenBank/DDBJ whole genome shotgun (WGS) entry which is preliminary data.</text>
</comment>
<name>A0ACC0DKC8_9PEZI</name>
<proteinExistence type="predicted"/>
<sequence>MGSVDSLPYWQINVPENDRTEECPEFLASLSDKDIEQISSWDSEYHIATWPEVQNIVAENRLGDFRRIPSELRRYFEYNWKLKRDHGSVMDFVLFKRLGWEAPVTPRGRPFEFEDDVKILWNDWPYGIDERIVHLVVWTKFDLAEDPVTTDLTDEARAEIEQYVQKTFGSRVPKDRYVWFKNWRSLKSVHAVEHFHVMLFNPDPKFIDEITNGDVPLCRKV</sequence>
<evidence type="ECO:0000313" key="1">
    <source>
        <dbReference type="EMBL" id="KAI6093244.1"/>
    </source>
</evidence>
<dbReference type="EMBL" id="MU394281">
    <property type="protein sequence ID" value="KAI6093244.1"/>
    <property type="molecule type" value="Genomic_DNA"/>
</dbReference>
<accession>A0ACC0DKC8</accession>
<protein>
    <submittedName>
        <fullName evidence="1">Uncharacterized protein</fullName>
    </submittedName>
</protein>
<evidence type="ECO:0000313" key="2">
    <source>
        <dbReference type="Proteomes" id="UP001497680"/>
    </source>
</evidence>
<gene>
    <name evidence="1" type="ORF">F4821DRAFT_222508</name>
</gene>
<dbReference type="Proteomes" id="UP001497680">
    <property type="component" value="Unassembled WGS sequence"/>
</dbReference>
<reference evidence="1 2" key="1">
    <citation type="journal article" date="2022" name="New Phytol.">
        <title>Ecological generalism drives hyperdiversity of secondary metabolite gene clusters in xylarialean endophytes.</title>
        <authorList>
            <person name="Franco M.E.E."/>
            <person name="Wisecaver J.H."/>
            <person name="Arnold A.E."/>
            <person name="Ju Y.M."/>
            <person name="Slot J.C."/>
            <person name="Ahrendt S."/>
            <person name="Moore L.P."/>
            <person name="Eastman K.E."/>
            <person name="Scott K."/>
            <person name="Konkel Z."/>
            <person name="Mondo S.J."/>
            <person name="Kuo A."/>
            <person name="Hayes R.D."/>
            <person name="Haridas S."/>
            <person name="Andreopoulos B."/>
            <person name="Riley R."/>
            <person name="LaButti K."/>
            <person name="Pangilinan J."/>
            <person name="Lipzen A."/>
            <person name="Amirebrahimi M."/>
            <person name="Yan J."/>
            <person name="Adam C."/>
            <person name="Keymanesh K."/>
            <person name="Ng V."/>
            <person name="Louie K."/>
            <person name="Northen T."/>
            <person name="Drula E."/>
            <person name="Henrissat B."/>
            <person name="Hsieh H.M."/>
            <person name="Youens-Clark K."/>
            <person name="Lutzoni F."/>
            <person name="Miadlikowska J."/>
            <person name="Eastwood D.C."/>
            <person name="Hamelin R.C."/>
            <person name="Grigoriev I.V."/>
            <person name="U'Ren J.M."/>
        </authorList>
    </citation>
    <scope>NUCLEOTIDE SEQUENCE [LARGE SCALE GENOMIC DNA]</scope>
    <source>
        <strain evidence="1 2">ER1909</strain>
    </source>
</reference>
<keyword evidence="2" id="KW-1185">Reference proteome</keyword>